<name>A0A0G0UI18_9BACT</name>
<comment type="caution">
    <text evidence="4">The sequence shown here is derived from an EMBL/GenBank/DDBJ whole genome shotgun (WGS) entry which is preliminary data.</text>
</comment>
<dbReference type="SUPFAM" id="SSF52172">
    <property type="entry name" value="CheY-like"/>
    <property type="match status" value="1"/>
</dbReference>
<dbReference type="GO" id="GO:0000160">
    <property type="term" value="P:phosphorelay signal transduction system"/>
    <property type="evidence" value="ECO:0007669"/>
    <property type="project" value="InterPro"/>
</dbReference>
<dbReference type="Pfam" id="PF00072">
    <property type="entry name" value="Response_reg"/>
    <property type="match status" value="1"/>
</dbReference>
<dbReference type="InterPro" id="IPR050595">
    <property type="entry name" value="Bact_response_regulator"/>
</dbReference>
<dbReference type="PANTHER" id="PTHR44591:SF3">
    <property type="entry name" value="RESPONSE REGULATORY DOMAIN-CONTAINING PROTEIN"/>
    <property type="match status" value="1"/>
</dbReference>
<protein>
    <submittedName>
        <fullName evidence="4">CHEMOTAXIS PROTEIN CHEV-CheY like protein receiver-like protein</fullName>
    </submittedName>
</protein>
<proteinExistence type="predicted"/>
<dbReference type="InterPro" id="IPR001789">
    <property type="entry name" value="Sig_transdc_resp-reg_receiver"/>
</dbReference>
<organism evidence="4 5">
    <name type="scientific">Candidatus Wolfebacteria bacterium GW2011_GWB1_41_12</name>
    <dbReference type="NCBI Taxonomy" id="1619006"/>
    <lineage>
        <taxon>Bacteria</taxon>
        <taxon>Candidatus Wolfeibacteriota</taxon>
    </lineage>
</organism>
<evidence type="ECO:0000256" key="2">
    <source>
        <dbReference type="PROSITE-ProRule" id="PRU00169"/>
    </source>
</evidence>
<dbReference type="EMBL" id="LCAK01000006">
    <property type="protein sequence ID" value="KKR88478.1"/>
    <property type="molecule type" value="Genomic_DNA"/>
</dbReference>
<accession>A0A0G0UI18</accession>
<keyword evidence="1 2" id="KW-0597">Phosphoprotein</keyword>
<evidence type="ECO:0000313" key="4">
    <source>
        <dbReference type="EMBL" id="KKR88478.1"/>
    </source>
</evidence>
<dbReference type="Proteomes" id="UP000033918">
    <property type="component" value="Unassembled WGS sequence"/>
</dbReference>
<dbReference type="SMART" id="SM00448">
    <property type="entry name" value="REC"/>
    <property type="match status" value="1"/>
</dbReference>
<dbReference type="AlphaFoldDB" id="A0A0G0UI18"/>
<dbReference type="CDD" id="cd00156">
    <property type="entry name" value="REC"/>
    <property type="match status" value="1"/>
</dbReference>
<feature type="modified residue" description="4-aspartylphosphate" evidence="2">
    <location>
        <position position="64"/>
    </location>
</feature>
<dbReference type="Gene3D" id="3.40.50.2300">
    <property type="match status" value="1"/>
</dbReference>
<dbReference type="InterPro" id="IPR011006">
    <property type="entry name" value="CheY-like_superfamily"/>
</dbReference>
<reference evidence="4 5" key="1">
    <citation type="journal article" date="2015" name="Nature">
        <title>rRNA introns, odd ribosomes, and small enigmatic genomes across a large radiation of phyla.</title>
        <authorList>
            <person name="Brown C.T."/>
            <person name="Hug L.A."/>
            <person name="Thomas B.C."/>
            <person name="Sharon I."/>
            <person name="Castelle C.J."/>
            <person name="Singh A."/>
            <person name="Wilkins M.J."/>
            <person name="Williams K.H."/>
            <person name="Banfield J.F."/>
        </authorList>
    </citation>
    <scope>NUCLEOTIDE SEQUENCE [LARGE SCALE GENOMIC DNA]</scope>
</reference>
<gene>
    <name evidence="4" type="ORF">UU38_C0006G0005</name>
</gene>
<sequence>MPLDAQRIKILLVDDDEMIRIYFRDIFWIHGLEYKYELTVADNLKKAEETINNPETRPNIIFLDLVMPIEKDGRVISSPEAGFSIIKKIKSDPNLKKIKIIVFSGHSEKSLQDQVKTLGAENYLVKGDNLPKELVEFVEKIAST</sequence>
<evidence type="ECO:0000259" key="3">
    <source>
        <dbReference type="PROSITE" id="PS50110"/>
    </source>
</evidence>
<dbReference type="PROSITE" id="PS50110">
    <property type="entry name" value="RESPONSE_REGULATORY"/>
    <property type="match status" value="1"/>
</dbReference>
<evidence type="ECO:0000256" key="1">
    <source>
        <dbReference type="ARBA" id="ARBA00022553"/>
    </source>
</evidence>
<evidence type="ECO:0000313" key="5">
    <source>
        <dbReference type="Proteomes" id="UP000033918"/>
    </source>
</evidence>
<feature type="domain" description="Response regulatory" evidence="3">
    <location>
        <begin position="9"/>
        <end position="141"/>
    </location>
</feature>
<dbReference type="PANTHER" id="PTHR44591">
    <property type="entry name" value="STRESS RESPONSE REGULATOR PROTEIN 1"/>
    <property type="match status" value="1"/>
</dbReference>